<evidence type="ECO:0000256" key="5">
    <source>
        <dbReference type="ARBA" id="ARBA00022840"/>
    </source>
</evidence>
<feature type="domain" description="Carbohydrate kinase FGGY C-terminal" evidence="10">
    <location>
        <begin position="346"/>
        <end position="506"/>
    </location>
</feature>
<gene>
    <name evidence="11" type="ORF">GCM10009850_007440</name>
</gene>
<keyword evidence="4 7" id="KW-0418">Kinase</keyword>
<evidence type="ECO:0000313" key="12">
    <source>
        <dbReference type="Proteomes" id="UP001499843"/>
    </source>
</evidence>
<dbReference type="InterPro" id="IPR043129">
    <property type="entry name" value="ATPase_NBD"/>
</dbReference>
<organism evidence="11 12">
    <name type="scientific">Nonomuraea monospora</name>
    <dbReference type="NCBI Taxonomy" id="568818"/>
    <lineage>
        <taxon>Bacteria</taxon>
        <taxon>Bacillati</taxon>
        <taxon>Actinomycetota</taxon>
        <taxon>Actinomycetes</taxon>
        <taxon>Streptosporangiales</taxon>
        <taxon>Streptosporangiaceae</taxon>
        <taxon>Nonomuraea</taxon>
    </lineage>
</organism>
<dbReference type="InterPro" id="IPR018483">
    <property type="entry name" value="Carb_kinase_FGGY_CS"/>
</dbReference>
<keyword evidence="12" id="KW-1185">Reference proteome</keyword>
<dbReference type="PROSITE" id="PS00445">
    <property type="entry name" value="FGGY_KINASES_2"/>
    <property type="match status" value="1"/>
</dbReference>
<protein>
    <recommendedName>
        <fullName evidence="6">ATP:glycerol 3-phosphotransferase</fullName>
    </recommendedName>
</protein>
<dbReference type="InterPro" id="IPR018485">
    <property type="entry name" value="FGGY_C"/>
</dbReference>
<evidence type="ECO:0000256" key="7">
    <source>
        <dbReference type="RuleBase" id="RU003733"/>
    </source>
</evidence>
<dbReference type="Proteomes" id="UP001499843">
    <property type="component" value="Unassembled WGS sequence"/>
</dbReference>
<feature type="compositionally biased region" description="Gly residues" evidence="8">
    <location>
        <begin position="305"/>
        <end position="336"/>
    </location>
</feature>
<dbReference type="EMBL" id="BAAAQX010000002">
    <property type="protein sequence ID" value="GAA2205192.1"/>
    <property type="molecule type" value="Genomic_DNA"/>
</dbReference>
<comment type="similarity">
    <text evidence="1 7">Belongs to the FGGY kinase family.</text>
</comment>
<evidence type="ECO:0000256" key="3">
    <source>
        <dbReference type="ARBA" id="ARBA00022741"/>
    </source>
</evidence>
<feature type="region of interest" description="Disordered" evidence="8">
    <location>
        <begin position="548"/>
        <end position="567"/>
    </location>
</feature>
<evidence type="ECO:0000256" key="2">
    <source>
        <dbReference type="ARBA" id="ARBA00022679"/>
    </source>
</evidence>
<evidence type="ECO:0000256" key="8">
    <source>
        <dbReference type="SAM" id="MobiDB-lite"/>
    </source>
</evidence>
<dbReference type="RefSeq" id="WP_344470800.1">
    <property type="nucleotide sequence ID" value="NZ_BAAAQX010000002.1"/>
</dbReference>
<comment type="caution">
    <text evidence="11">The sequence shown here is derived from an EMBL/GenBank/DDBJ whole genome shotgun (WGS) entry which is preliminary data.</text>
</comment>
<keyword evidence="2 7" id="KW-0808">Transferase</keyword>
<dbReference type="InterPro" id="IPR018484">
    <property type="entry name" value="FGGY_N"/>
</dbReference>
<dbReference type="Gene3D" id="3.30.420.40">
    <property type="match status" value="2"/>
</dbReference>
<proteinExistence type="inferred from homology"/>
<evidence type="ECO:0000259" key="10">
    <source>
        <dbReference type="Pfam" id="PF02782"/>
    </source>
</evidence>
<evidence type="ECO:0000259" key="9">
    <source>
        <dbReference type="Pfam" id="PF00370"/>
    </source>
</evidence>
<evidence type="ECO:0000256" key="6">
    <source>
        <dbReference type="ARBA" id="ARBA00043149"/>
    </source>
</evidence>
<feature type="region of interest" description="Disordered" evidence="8">
    <location>
        <begin position="270"/>
        <end position="336"/>
    </location>
</feature>
<evidence type="ECO:0000256" key="4">
    <source>
        <dbReference type="ARBA" id="ARBA00022777"/>
    </source>
</evidence>
<evidence type="ECO:0000256" key="1">
    <source>
        <dbReference type="ARBA" id="ARBA00009156"/>
    </source>
</evidence>
<reference evidence="11 12" key="1">
    <citation type="journal article" date="2019" name="Int. J. Syst. Evol. Microbiol.">
        <title>The Global Catalogue of Microorganisms (GCM) 10K type strain sequencing project: providing services to taxonomists for standard genome sequencing and annotation.</title>
        <authorList>
            <consortium name="The Broad Institute Genomics Platform"/>
            <consortium name="The Broad Institute Genome Sequencing Center for Infectious Disease"/>
            <person name="Wu L."/>
            <person name="Ma J."/>
        </authorList>
    </citation>
    <scope>NUCLEOTIDE SEQUENCE [LARGE SCALE GENOMIC DNA]</scope>
    <source>
        <strain evidence="11 12">JCM 16114</strain>
    </source>
</reference>
<keyword evidence="5" id="KW-0067">ATP-binding</keyword>
<accession>A0ABN3C7Y9</accession>
<name>A0ABN3C7Y9_9ACTN</name>
<dbReference type="SUPFAM" id="SSF53067">
    <property type="entry name" value="Actin-like ATPase domain"/>
    <property type="match status" value="2"/>
</dbReference>
<feature type="compositionally biased region" description="Low complexity" evidence="8">
    <location>
        <begin position="270"/>
        <end position="288"/>
    </location>
</feature>
<dbReference type="Pfam" id="PF02782">
    <property type="entry name" value="FGGY_C"/>
    <property type="match status" value="1"/>
</dbReference>
<dbReference type="PANTHER" id="PTHR10196">
    <property type="entry name" value="SUGAR KINASE"/>
    <property type="match status" value="1"/>
</dbReference>
<dbReference type="PANTHER" id="PTHR10196:SF69">
    <property type="entry name" value="GLYCEROL KINASE"/>
    <property type="match status" value="1"/>
</dbReference>
<dbReference type="PIRSF" id="PIRSF000538">
    <property type="entry name" value="GlpK"/>
    <property type="match status" value="1"/>
</dbReference>
<keyword evidence="3" id="KW-0547">Nucleotide-binding</keyword>
<sequence length="567" mass="57231">MTTLENPLVLGVDQGTSATKAILVDAAGEVVAHASAPLSRRHPEPGLVEQDAEELWRSLLDAVAACLGNRDGAGRVVAVGLSVQRESVLLWDRATGAPVGPLVSWQDRRGTELCARLAAEGASSLVCRISGLPLDPMFSAAKAAWLLGRHRGDLCLGTVDSWLLHRLGGGHVIEVGCASRTQLLDVRRRAWSPELLELFGVPEEALPRVVPSTGAHADAKALHPALAGVPVSAVLGDSHAALYAHAAGEPGRVKVTYGTGSSVMGLAPPGAAATQGAGQGAGQDADAGTGHGAGADAGQSVDAGAGHGARAGAGAGPGAGQGAGAGAGQGAGAGAGQGAGAGAGEGLCLTIAWDDGTPAYALEGNILSTGATIAWLAGVLGVGADEVARLATRGRRGRLQIVPAFGGLGAPWWDDRAEAIMTGLGLDSRREDMARAAVDSIGLQVGDVVSAFERAAGPVAELLADGGPTANGDLMQWQADVTGHAVRVAWRPELSALGAAHLAGAASGVWSRRELSGLPRHGRRYTPVLPVCERRRALAEWHSAVARARHRTSRSGGAEAEASDRGS</sequence>
<feature type="domain" description="Carbohydrate kinase FGGY N-terminal" evidence="9">
    <location>
        <begin position="9"/>
        <end position="242"/>
    </location>
</feature>
<dbReference type="Pfam" id="PF00370">
    <property type="entry name" value="FGGY_N"/>
    <property type="match status" value="1"/>
</dbReference>
<dbReference type="InterPro" id="IPR000577">
    <property type="entry name" value="Carb_kinase_FGGY"/>
</dbReference>
<evidence type="ECO:0000313" key="11">
    <source>
        <dbReference type="EMBL" id="GAA2205192.1"/>
    </source>
</evidence>